<comment type="caution">
    <text evidence="2">The sequence shown here is derived from an EMBL/GenBank/DDBJ whole genome shotgun (WGS) entry which is preliminary data.</text>
</comment>
<feature type="coiled-coil region" evidence="1">
    <location>
        <begin position="124"/>
        <end position="270"/>
    </location>
</feature>
<protein>
    <submittedName>
        <fullName evidence="2">Uncharacterized protein</fullName>
    </submittedName>
</protein>
<keyword evidence="3" id="KW-1185">Reference proteome</keyword>
<organism evidence="2 3">
    <name type="scientific">Photobacterium proteolyticum</name>
    <dbReference type="NCBI Taxonomy" id="1903952"/>
    <lineage>
        <taxon>Bacteria</taxon>
        <taxon>Pseudomonadati</taxon>
        <taxon>Pseudomonadota</taxon>
        <taxon>Gammaproteobacteria</taxon>
        <taxon>Vibrionales</taxon>
        <taxon>Vibrionaceae</taxon>
        <taxon>Photobacterium</taxon>
    </lineage>
</organism>
<accession>A0A1Q9GZ14</accession>
<dbReference type="AlphaFoldDB" id="A0A1Q9GZ14"/>
<dbReference type="Proteomes" id="UP000186905">
    <property type="component" value="Unassembled WGS sequence"/>
</dbReference>
<name>A0A1Q9GZ14_9GAMM</name>
<evidence type="ECO:0000256" key="1">
    <source>
        <dbReference type="SAM" id="Coils"/>
    </source>
</evidence>
<gene>
    <name evidence="2" type="ORF">BIT28_15625</name>
</gene>
<dbReference type="STRING" id="1903952.BIT28_15625"/>
<dbReference type="EMBL" id="MJIL01000046">
    <property type="protein sequence ID" value="OLQ80505.1"/>
    <property type="molecule type" value="Genomic_DNA"/>
</dbReference>
<keyword evidence="1" id="KW-0175">Coiled coil</keyword>
<proteinExistence type="predicted"/>
<evidence type="ECO:0000313" key="2">
    <source>
        <dbReference type="EMBL" id="OLQ80505.1"/>
    </source>
</evidence>
<evidence type="ECO:0000313" key="3">
    <source>
        <dbReference type="Proteomes" id="UP000186905"/>
    </source>
</evidence>
<dbReference type="OrthoDB" id="5817445at2"/>
<sequence length="272" mass="31202">MDCNSQINRYHFLSSNMPIENFYQSIQLFMLPGKMLETFALTQAQYSIETAAIQTSNLLEGMDANLSATVSEMDNSLVFPFDVMDYVSRTTSDNWRVLLGGKTTAELKLVEQVESQETLFSRIEKQLKKENAVLTQSLTEKERRLTSQVAESEKARKAKLSAQRAQRKLKAELEKSNDQLAVFRAECETYTERYDQQLSDNSVLKTANKHLELELAEARQESILQKNDSEQMAREVEALTTEQSKLIAEKDGLQKRIEELQHQLEHSSNYTE</sequence>
<dbReference type="RefSeq" id="WP_075762224.1">
    <property type="nucleotide sequence ID" value="NZ_MJIL01000046.1"/>
</dbReference>
<reference evidence="2 3" key="1">
    <citation type="submission" date="2016-09" db="EMBL/GenBank/DDBJ databases">
        <title>Photobacterium proteolyticum sp. nov. a protease producing bacterium isolated from ocean sediments of Laizhou Bay.</title>
        <authorList>
            <person name="Li Y."/>
        </authorList>
    </citation>
    <scope>NUCLEOTIDE SEQUENCE [LARGE SCALE GENOMIC DNA]</scope>
    <source>
        <strain evidence="2 3">13-12</strain>
    </source>
</reference>